<organism evidence="2">
    <name type="scientific">viral metagenome</name>
    <dbReference type="NCBI Taxonomy" id="1070528"/>
    <lineage>
        <taxon>unclassified sequences</taxon>
        <taxon>metagenomes</taxon>
        <taxon>organismal metagenomes</taxon>
    </lineage>
</organism>
<dbReference type="AlphaFoldDB" id="A0A6C0BA98"/>
<evidence type="ECO:0008006" key="3">
    <source>
        <dbReference type="Google" id="ProtNLM"/>
    </source>
</evidence>
<name>A0A6C0BA98_9ZZZZ</name>
<feature type="compositionally biased region" description="Basic and acidic residues" evidence="1">
    <location>
        <begin position="371"/>
        <end position="421"/>
    </location>
</feature>
<protein>
    <recommendedName>
        <fullName evidence="3">Exonuclease domain-containing protein</fullName>
    </recommendedName>
</protein>
<reference evidence="2" key="1">
    <citation type="journal article" date="2020" name="Nature">
        <title>Giant virus diversity and host interactions through global metagenomics.</title>
        <authorList>
            <person name="Schulz F."/>
            <person name="Roux S."/>
            <person name="Paez-Espino D."/>
            <person name="Jungbluth S."/>
            <person name="Walsh D.A."/>
            <person name="Denef V.J."/>
            <person name="McMahon K.D."/>
            <person name="Konstantinidis K.T."/>
            <person name="Eloe-Fadrosh E.A."/>
            <person name="Kyrpides N.C."/>
            <person name="Woyke T."/>
        </authorList>
    </citation>
    <scope>NUCLEOTIDE SEQUENCE</scope>
    <source>
        <strain evidence="2">GVMAG-M-3300010158-59</strain>
    </source>
</reference>
<dbReference type="GO" id="GO:0003676">
    <property type="term" value="F:nucleic acid binding"/>
    <property type="evidence" value="ECO:0007669"/>
    <property type="project" value="InterPro"/>
</dbReference>
<evidence type="ECO:0000313" key="2">
    <source>
        <dbReference type="EMBL" id="QHS88724.1"/>
    </source>
</evidence>
<feature type="region of interest" description="Disordered" evidence="1">
    <location>
        <begin position="371"/>
        <end position="453"/>
    </location>
</feature>
<dbReference type="InterPro" id="IPR036397">
    <property type="entry name" value="RNaseH_sf"/>
</dbReference>
<dbReference type="SUPFAM" id="SSF53098">
    <property type="entry name" value="Ribonuclease H-like"/>
    <property type="match status" value="1"/>
</dbReference>
<dbReference type="EMBL" id="MN739102">
    <property type="protein sequence ID" value="QHS88724.1"/>
    <property type="molecule type" value="Genomic_DNA"/>
</dbReference>
<feature type="compositionally biased region" description="Basic residues" evidence="1">
    <location>
        <begin position="422"/>
        <end position="453"/>
    </location>
</feature>
<evidence type="ECO:0000256" key="1">
    <source>
        <dbReference type="SAM" id="MobiDB-lite"/>
    </source>
</evidence>
<accession>A0A6C0BA98</accession>
<dbReference type="Gene3D" id="3.30.420.10">
    <property type="entry name" value="Ribonuclease H-like superfamily/Ribonuclease H"/>
    <property type="match status" value="1"/>
</dbReference>
<proteinExistence type="predicted"/>
<sequence length="453" mass="51554">MSKSDGVWVLVFDTETTGVGPDYRKQLGYDGANKVSSKLANGEGWPENIAVWDESKTYIAQISYIMYNLTTNEYKIINKFISDIPEKVVDELLANEETTHPIILATLKKARDASAFEKATILEAMTIFIADCQKAQVVIAHNAEFDRRLVFCEAARLIGLNVELFDIFLANQHKMYCTMCVAKDIVRIDSKIFKEGDISRRIPYMERKKIYPNGPKGRYEFTEVAAFKSPALWEVYDRMFGYPPDDSALHDALVDVVVCLRVFYRLWMTGNTSSNGPINILVCGYGEPDIYEKDQDTGGRISEYIRAITPPGIDPGGNFDPSLGLGICFIEGQLYGRIPGKKVLTWQQRIQMEENREKALKRKRDIEAVAEEKKVTSAERKRMTSTERKKTSTERKKTSSEGKKVTSAERKRVTMSEEKAGGKRRSKKIKITTGKKIRKRNCTRKVKVKYTHK</sequence>
<dbReference type="InterPro" id="IPR012337">
    <property type="entry name" value="RNaseH-like_sf"/>
</dbReference>